<dbReference type="AlphaFoldDB" id="A0A7N0UKI7"/>
<dbReference type="GO" id="GO:0046983">
    <property type="term" value="F:protein dimerization activity"/>
    <property type="evidence" value="ECO:0007669"/>
    <property type="project" value="InterPro"/>
</dbReference>
<evidence type="ECO:0000313" key="8">
    <source>
        <dbReference type="Proteomes" id="UP000594263"/>
    </source>
</evidence>
<evidence type="ECO:0000256" key="3">
    <source>
        <dbReference type="ARBA" id="ARBA00023163"/>
    </source>
</evidence>
<evidence type="ECO:0000256" key="4">
    <source>
        <dbReference type="ARBA" id="ARBA00023242"/>
    </source>
</evidence>
<proteinExistence type="predicted"/>
<dbReference type="EnsemblPlants" id="Kaladp0069s0034.1.v1.1">
    <property type="protein sequence ID" value="Kaladp0069s0034.1.v1.1"/>
    <property type="gene ID" value="Kaladp0069s0034.v1.1"/>
</dbReference>
<dbReference type="Pfam" id="PF14678">
    <property type="entry name" value="FANCI_S4"/>
    <property type="match status" value="1"/>
</dbReference>
<feature type="region of interest" description="Disordered" evidence="5">
    <location>
        <begin position="374"/>
        <end position="400"/>
    </location>
</feature>
<protein>
    <recommendedName>
        <fullName evidence="6">BHLH domain-containing protein</fullName>
    </recommendedName>
</protein>
<dbReference type="InterPro" id="IPR011598">
    <property type="entry name" value="bHLH_dom"/>
</dbReference>
<dbReference type="Proteomes" id="UP000594263">
    <property type="component" value="Unplaced"/>
</dbReference>
<evidence type="ECO:0000259" key="6">
    <source>
        <dbReference type="PROSITE" id="PS50888"/>
    </source>
</evidence>
<feature type="region of interest" description="Disordered" evidence="5">
    <location>
        <begin position="904"/>
        <end position="979"/>
    </location>
</feature>
<keyword evidence="4" id="KW-0539">Nucleus</keyword>
<dbReference type="InterPro" id="IPR029314">
    <property type="entry name" value="FANCI_S4"/>
</dbReference>
<dbReference type="InterPro" id="IPR026171">
    <property type="entry name" value="FANCI"/>
</dbReference>
<comment type="subcellular location">
    <subcellularLocation>
        <location evidence="1">Nucleus</location>
    </subcellularLocation>
</comment>
<evidence type="ECO:0000256" key="2">
    <source>
        <dbReference type="ARBA" id="ARBA00023015"/>
    </source>
</evidence>
<organism evidence="7 8">
    <name type="scientific">Kalanchoe fedtschenkoi</name>
    <name type="common">Lavender scallops</name>
    <name type="synonym">South American air plant</name>
    <dbReference type="NCBI Taxonomy" id="63787"/>
    <lineage>
        <taxon>Eukaryota</taxon>
        <taxon>Viridiplantae</taxon>
        <taxon>Streptophyta</taxon>
        <taxon>Embryophyta</taxon>
        <taxon>Tracheophyta</taxon>
        <taxon>Spermatophyta</taxon>
        <taxon>Magnoliopsida</taxon>
        <taxon>eudicotyledons</taxon>
        <taxon>Gunneridae</taxon>
        <taxon>Pentapetalae</taxon>
        <taxon>Saxifragales</taxon>
        <taxon>Crassulaceae</taxon>
        <taxon>Kalanchoe</taxon>
    </lineage>
</organism>
<dbReference type="InterPro" id="IPR029312">
    <property type="entry name" value="FANCI_HD2"/>
</dbReference>
<dbReference type="PANTHER" id="PTHR21818">
    <property type="entry name" value="BC025462 PROTEIN"/>
    <property type="match status" value="1"/>
</dbReference>
<accession>A0A7N0UKI7</accession>
<dbReference type="InterPro" id="IPR029315">
    <property type="entry name" value="FANCI_S2"/>
</dbReference>
<reference evidence="7" key="1">
    <citation type="submission" date="2021-01" db="UniProtKB">
        <authorList>
            <consortium name="EnsemblPlants"/>
        </authorList>
    </citation>
    <scope>IDENTIFICATION</scope>
</reference>
<keyword evidence="8" id="KW-1185">Reference proteome</keyword>
<sequence length="979" mass="110393">MLKTLFEVHDMARNEVIEQCKFRILSLKPGQSMPILRLLGFLVKSFSYQLLEQCSRLKDLLDYFTYMHGDVAFNLITVLLPLIKMSRDLQDYVILVVRKAMFRREDNIRLAATNAIFDLILADKLSTKDVLYSFQESSSQASCSQQDEVPCTMGANLFPQLSGLLQRCLYQQGKVKELMYYGLVKLVSVDPSITGFILDFLLPHFFQFQNEHSANGQLDLSSCVKLERGKVCIQEPLDHLLSCISWIFLLQPPDNRRHSWTTIGFSLSQEHEVARSFSEKFSAAMLKIRKEIRKGSYKGILGSTQAASDRTPEAEKTRCYASIVSGIVEVFLNTTAAELEKAVGAEQEDLVKELVDLINIRCSLERTISMSMKENGVRKGSTQSNVEPVSDDTDLRHPKLSEGKPFLSTTSISQLMVMTMKLYESTCTKSSQNQSQASLVNDSVDSSGLVSYVLHACLRQIKAFHTMRTDDPRRTLLCGDIRILGAPLLMLVMLLISGNKLDSEDNQSRGKGRKVSRDLREHISQAFKCLKELIVIGTSHMDQISMLEDMIKVIKADYTEIMGSSWVDECGNSITDETVRLKELFMARVLKPLLTQLLASAFSHEVEVICEIMMIVGKELPSEQRSLHGAWIERMLSSNSIENPKVVKGLVTLAICLNLPPNDLVLGQKLGVELSNVIGFEAQSPVEVSEVYPIINNSTATSVTTSILHVIESVVGDIDWATMKLKVFSLVNQKKTYVDENEVRSPVSGLEETIYSRAEAVVRVLSYFVLMNLNDTQVEQLLRLAGKFYKQLARISKLHIAPKGCKQLIPSPKFQNLVDATCQQLTVPLYNFVDVMQKRQQESTTKNITNKIKRENRCIPDLIFQIEDYEKYLIKLSKVSKVNFLRYAKRSSIRDFRIKFREDTAADEREGPDHSPDHRSSPAAQNEMSDLCEDEQGYREGVLLSTETGSPMVAEDSDADNEDSCPSAKRVRTHDSDEE</sequence>
<feature type="compositionally biased region" description="Basic and acidic residues" evidence="5">
    <location>
        <begin position="904"/>
        <end position="920"/>
    </location>
</feature>
<keyword evidence="2" id="KW-0805">Transcription regulation</keyword>
<dbReference type="Pfam" id="PF14680">
    <property type="entry name" value="FANCI_HD2"/>
    <property type="match status" value="1"/>
</dbReference>
<dbReference type="PANTHER" id="PTHR21818:SF0">
    <property type="entry name" value="FANCONI ANEMIA GROUP I PROTEIN"/>
    <property type="match status" value="1"/>
</dbReference>
<dbReference type="GO" id="GO:0006281">
    <property type="term" value="P:DNA repair"/>
    <property type="evidence" value="ECO:0007669"/>
    <property type="project" value="InterPro"/>
</dbReference>
<dbReference type="GO" id="GO:0070182">
    <property type="term" value="F:DNA polymerase binding"/>
    <property type="evidence" value="ECO:0007669"/>
    <property type="project" value="TreeGrafter"/>
</dbReference>
<evidence type="ECO:0000313" key="7">
    <source>
        <dbReference type="EnsemblPlants" id="Kaladp0069s0034.1.v1.1"/>
    </source>
</evidence>
<evidence type="ECO:0000256" key="1">
    <source>
        <dbReference type="ARBA" id="ARBA00004123"/>
    </source>
</evidence>
<dbReference type="Pfam" id="PF14676">
    <property type="entry name" value="FANCI_S2"/>
    <property type="match status" value="1"/>
</dbReference>
<name>A0A7N0UKI7_KALFE</name>
<dbReference type="GO" id="GO:0005634">
    <property type="term" value="C:nucleus"/>
    <property type="evidence" value="ECO:0007669"/>
    <property type="project" value="UniProtKB-SubCell"/>
</dbReference>
<dbReference type="Gramene" id="Kaladp0069s0034.1.v1.1">
    <property type="protein sequence ID" value="Kaladp0069s0034.1.v1.1"/>
    <property type="gene ID" value="Kaladp0069s0034.v1.1"/>
</dbReference>
<keyword evidence="3" id="KW-0804">Transcription</keyword>
<dbReference type="PROSITE" id="PS50888">
    <property type="entry name" value="BHLH"/>
    <property type="match status" value="1"/>
</dbReference>
<evidence type="ECO:0000256" key="5">
    <source>
        <dbReference type="SAM" id="MobiDB-lite"/>
    </source>
</evidence>
<dbReference type="OMA" id="GPFKPLP"/>
<feature type="domain" description="BHLH" evidence="6">
    <location>
        <begin position="507"/>
        <end position="557"/>
    </location>
</feature>